<dbReference type="EMBL" id="JBHSFP010000073">
    <property type="protein sequence ID" value="MFC4537061.1"/>
    <property type="molecule type" value="Genomic_DNA"/>
</dbReference>
<keyword evidence="2" id="KW-1185">Reference proteome</keyword>
<protein>
    <submittedName>
        <fullName evidence="1">DUF2398 family protein</fullName>
    </submittedName>
</protein>
<comment type="caution">
    <text evidence="1">The sequence shown here is derived from an EMBL/GenBank/DDBJ whole genome shotgun (WGS) entry which is preliminary data.</text>
</comment>
<dbReference type="RefSeq" id="WP_380852686.1">
    <property type="nucleotide sequence ID" value="NZ_JBHSFP010000073.1"/>
</dbReference>
<dbReference type="Proteomes" id="UP001596004">
    <property type="component" value="Unassembled WGS sequence"/>
</dbReference>
<gene>
    <name evidence="1" type="ORF">ACFO60_40340</name>
</gene>
<proteinExistence type="predicted"/>
<evidence type="ECO:0000313" key="1">
    <source>
        <dbReference type="EMBL" id="MFC4537061.1"/>
    </source>
</evidence>
<dbReference type="Pfam" id="PF09661">
    <property type="entry name" value="DUF2398"/>
    <property type="match status" value="1"/>
</dbReference>
<name>A0ABV9CVU6_9ACTN</name>
<accession>A0ABV9CVU6</accession>
<dbReference type="InterPro" id="IPR013494">
    <property type="entry name" value="CHP02678"/>
</dbReference>
<organism evidence="1 2">
    <name type="scientific">Sphaerisporangium dianthi</name>
    <dbReference type="NCBI Taxonomy" id="1436120"/>
    <lineage>
        <taxon>Bacteria</taxon>
        <taxon>Bacillati</taxon>
        <taxon>Actinomycetota</taxon>
        <taxon>Actinomycetes</taxon>
        <taxon>Streptosporangiales</taxon>
        <taxon>Streptosporangiaceae</taxon>
        <taxon>Sphaerisporangium</taxon>
    </lineage>
</organism>
<sequence length="471" mass="50744">MSRRGAAAGVLPSDLGSYQHAVRLALTNDLITAARPRPGALEQVLQWADQLTRDLRELLGYTVIATTRQVRVVRRLDALDDTQRHLFAKKGKPFDRRRLAYLCLVLALFQRSRVEISLADLVRAFAPAAGAVEGLGFDPTLGSHKAAVVDCLDWLVERGALRISDGSLDAWAHDTERGDALFDIDHDICAILFKPARPVQHLTSAAGLLEDAGGSGGARPGETARRARRLLVEYPVVYFAEVEPEVAEALRHPALAADLARLTGLVVERRAEGVMLADPGGRFTDKPFPGRGGAVNRAAGLLLAKMADLLEDPAERAELRFTEPPAEAGDRRELLARVDAALPRAGVADALAWTPPPASAREPATTAVIAAPPAEVALVERARLAGMIHELYDELGAASFSAAWQHDPEGLLEAAVTLLAELRLVRRHPGGVLLLPAFARYRNITLALPDKRAEQGRLALDLQASPAEEPS</sequence>
<reference evidence="2" key="1">
    <citation type="journal article" date="2019" name="Int. J. Syst. Evol. Microbiol.">
        <title>The Global Catalogue of Microorganisms (GCM) 10K type strain sequencing project: providing services to taxonomists for standard genome sequencing and annotation.</title>
        <authorList>
            <consortium name="The Broad Institute Genomics Platform"/>
            <consortium name="The Broad Institute Genome Sequencing Center for Infectious Disease"/>
            <person name="Wu L."/>
            <person name="Ma J."/>
        </authorList>
    </citation>
    <scope>NUCLEOTIDE SEQUENCE [LARGE SCALE GENOMIC DNA]</scope>
    <source>
        <strain evidence="2">CGMCC 4.7132</strain>
    </source>
</reference>
<evidence type="ECO:0000313" key="2">
    <source>
        <dbReference type="Proteomes" id="UP001596004"/>
    </source>
</evidence>